<evidence type="ECO:0000256" key="6">
    <source>
        <dbReference type="ARBA" id="ARBA00023126"/>
    </source>
</evidence>
<dbReference type="InterPro" id="IPR006183">
    <property type="entry name" value="Pgluconate_DH"/>
</dbReference>
<dbReference type="InterPro" id="IPR006115">
    <property type="entry name" value="6PGDH_NADP-bd"/>
</dbReference>
<dbReference type="AlphaFoldDB" id="A0A498JKW7"/>
<comment type="caution">
    <text evidence="9">The sequence shown here is derived from an EMBL/GenBank/DDBJ whole genome shotgun (WGS) entry which is preliminary data.</text>
</comment>
<dbReference type="InterPro" id="IPR036291">
    <property type="entry name" value="NAD(P)-bd_dom_sf"/>
</dbReference>
<evidence type="ECO:0000256" key="3">
    <source>
        <dbReference type="ARBA" id="ARBA00013011"/>
    </source>
</evidence>
<dbReference type="Proteomes" id="UP000290289">
    <property type="component" value="Chromosome 6"/>
</dbReference>
<evidence type="ECO:0000256" key="1">
    <source>
        <dbReference type="ARBA" id="ARBA00004874"/>
    </source>
</evidence>
<dbReference type="GO" id="GO:0004616">
    <property type="term" value="F:phosphogluconate dehydrogenase (decarboxylating) activity"/>
    <property type="evidence" value="ECO:0007669"/>
    <property type="project" value="UniProtKB-EC"/>
</dbReference>
<evidence type="ECO:0000256" key="2">
    <source>
        <dbReference type="ARBA" id="ARBA00008419"/>
    </source>
</evidence>
<comment type="pathway">
    <text evidence="1">Carbohydrate degradation; pentose phosphate pathway; D-ribulose 5-phosphate from D-glucose 6-phosphate (oxidative stage): step 3/3.</text>
</comment>
<dbReference type="EC" id="1.1.1.44" evidence="3"/>
<dbReference type="InterPro" id="IPR006114">
    <property type="entry name" value="6PGDH_C"/>
</dbReference>
<dbReference type="SUPFAM" id="SSF48179">
    <property type="entry name" value="6-phosphogluconate dehydrogenase C-terminal domain-like"/>
    <property type="match status" value="1"/>
</dbReference>
<feature type="region of interest" description="Disordered" evidence="7">
    <location>
        <begin position="156"/>
        <end position="179"/>
    </location>
</feature>
<organism evidence="9 10">
    <name type="scientific">Malus domestica</name>
    <name type="common">Apple</name>
    <name type="synonym">Pyrus malus</name>
    <dbReference type="NCBI Taxonomy" id="3750"/>
    <lineage>
        <taxon>Eukaryota</taxon>
        <taxon>Viridiplantae</taxon>
        <taxon>Streptophyta</taxon>
        <taxon>Embryophyta</taxon>
        <taxon>Tracheophyta</taxon>
        <taxon>Spermatophyta</taxon>
        <taxon>Magnoliopsida</taxon>
        <taxon>eudicotyledons</taxon>
        <taxon>Gunneridae</taxon>
        <taxon>Pentapetalae</taxon>
        <taxon>rosids</taxon>
        <taxon>fabids</taxon>
        <taxon>Rosales</taxon>
        <taxon>Rosaceae</taxon>
        <taxon>Amygdaloideae</taxon>
        <taxon>Maleae</taxon>
        <taxon>Malus</taxon>
    </lineage>
</organism>
<dbReference type="Gene3D" id="1.10.1040.10">
    <property type="entry name" value="N-(1-d-carboxylethyl)-l-norvaline Dehydrogenase, domain 2"/>
    <property type="match status" value="1"/>
</dbReference>
<comment type="similarity">
    <text evidence="2">Belongs to the 6-phosphogluconate dehydrogenase family.</text>
</comment>
<gene>
    <name evidence="9" type="ORF">DVH24_008175</name>
</gene>
<evidence type="ECO:0000259" key="8">
    <source>
        <dbReference type="SMART" id="SM01350"/>
    </source>
</evidence>
<dbReference type="Pfam" id="PF03446">
    <property type="entry name" value="NAD_binding_2"/>
    <property type="match status" value="1"/>
</dbReference>
<evidence type="ECO:0000256" key="5">
    <source>
        <dbReference type="ARBA" id="ARBA00023064"/>
    </source>
</evidence>
<evidence type="ECO:0000256" key="4">
    <source>
        <dbReference type="ARBA" id="ARBA00023002"/>
    </source>
</evidence>
<dbReference type="GO" id="GO:0006098">
    <property type="term" value="P:pentose-phosphate shunt"/>
    <property type="evidence" value="ECO:0007669"/>
    <property type="project" value="UniProtKB-UniPathway"/>
</dbReference>
<keyword evidence="10" id="KW-1185">Reference proteome</keyword>
<proteinExistence type="inferred from homology"/>
<dbReference type="SUPFAM" id="SSF51735">
    <property type="entry name" value="NAD(P)-binding Rossmann-fold domains"/>
    <property type="match status" value="1"/>
</dbReference>
<dbReference type="InterPro" id="IPR013328">
    <property type="entry name" value="6PGD_dom2"/>
</dbReference>
<sequence length="385" mass="43081">MVEYGVALILQKQSSMIDLSDYAKMVKTGRTDYNRRLVFLKQTPTLIFVHGPRNHRRVSATRSRWCPFIPSTSLSPKYPQPNYSLITYQSPYSVTLNFPSPPLSLLSLFGTAASMEASPTLSRIGLAGLAVMGQNLTLNIAEKGFPISIYNRTTSKQGRSYRGARRGVRPSPRRKSSLGAMYNPRDFALSIERPRSVINIILVKAEAPVDQTIVALSAYMEPGDAIINEHRAPHRRGQWKRGSVPQDGGLRRRGGSPPRAQLDARRAYTNVQDIFHKVAAQVDDGPCLTYISKEGSSNFIKMVHNGIKYGNMQLILEPYDVLKNVGRLMNKELSKIFLEWNRGELESFLVEITADIFMEDGGVPKTWEQDFLDGVVQGRVGNHTP</sequence>
<protein>
    <recommendedName>
        <fullName evidence="3">phosphogluconate dehydrogenase (NADP(+)-dependent, decarboxylating)</fullName>
        <ecNumber evidence="3">1.1.1.44</ecNumber>
    </recommendedName>
</protein>
<evidence type="ECO:0000313" key="10">
    <source>
        <dbReference type="Proteomes" id="UP000290289"/>
    </source>
</evidence>
<keyword evidence="5" id="KW-0311">Gluconate utilization</keyword>
<name>A0A498JKW7_MALDO</name>
<dbReference type="SMART" id="SM01350">
    <property type="entry name" value="6PGD"/>
    <property type="match status" value="1"/>
</dbReference>
<dbReference type="GO" id="GO:0050661">
    <property type="term" value="F:NADP binding"/>
    <property type="evidence" value="ECO:0007669"/>
    <property type="project" value="InterPro"/>
</dbReference>
<feature type="compositionally biased region" description="Basic residues" evidence="7">
    <location>
        <begin position="162"/>
        <end position="176"/>
    </location>
</feature>
<keyword evidence="4" id="KW-0560">Oxidoreductase</keyword>
<accession>A0A498JKW7</accession>
<dbReference type="STRING" id="3750.A0A498JKW7"/>
<keyword evidence="6" id="KW-0570">Pentose shunt</keyword>
<dbReference type="GO" id="GO:0019521">
    <property type="term" value="P:D-gluconate metabolic process"/>
    <property type="evidence" value="ECO:0007669"/>
    <property type="project" value="UniProtKB-KW"/>
</dbReference>
<feature type="domain" description="6-phosphogluconate dehydrogenase C-terminal" evidence="8">
    <location>
        <begin position="298"/>
        <end position="384"/>
    </location>
</feature>
<evidence type="ECO:0000313" key="9">
    <source>
        <dbReference type="EMBL" id="RXH95675.1"/>
    </source>
</evidence>
<dbReference type="PRINTS" id="PR00076">
    <property type="entry name" value="6PGDHDRGNASE"/>
</dbReference>
<evidence type="ECO:0000256" key="7">
    <source>
        <dbReference type="SAM" id="MobiDB-lite"/>
    </source>
</evidence>
<dbReference type="PANTHER" id="PTHR11811">
    <property type="entry name" value="6-PHOSPHOGLUCONATE DEHYDROGENASE"/>
    <property type="match status" value="1"/>
</dbReference>
<feature type="region of interest" description="Disordered" evidence="7">
    <location>
        <begin position="231"/>
        <end position="261"/>
    </location>
</feature>
<dbReference type="InterPro" id="IPR008927">
    <property type="entry name" value="6-PGluconate_DH-like_C_sf"/>
</dbReference>
<dbReference type="EMBL" id="RDQH01000332">
    <property type="protein sequence ID" value="RXH95675.1"/>
    <property type="molecule type" value="Genomic_DNA"/>
</dbReference>
<dbReference type="Pfam" id="PF00393">
    <property type="entry name" value="6PGD"/>
    <property type="match status" value="1"/>
</dbReference>
<reference evidence="9 10" key="1">
    <citation type="submission" date="2018-10" db="EMBL/GenBank/DDBJ databases">
        <title>A high-quality apple genome assembly.</title>
        <authorList>
            <person name="Hu J."/>
        </authorList>
    </citation>
    <scope>NUCLEOTIDE SEQUENCE [LARGE SCALE GENOMIC DNA]</scope>
    <source>
        <strain evidence="10">cv. HFTH1</strain>
        <tissue evidence="9">Young leaf</tissue>
    </source>
</reference>
<dbReference type="Gene3D" id="3.40.50.720">
    <property type="entry name" value="NAD(P)-binding Rossmann-like Domain"/>
    <property type="match status" value="1"/>
</dbReference>
<dbReference type="UniPathway" id="UPA00115">
    <property type="reaction ID" value="UER00410"/>
</dbReference>